<feature type="signal peptide" evidence="1">
    <location>
        <begin position="1"/>
        <end position="17"/>
    </location>
</feature>
<keyword evidence="1" id="KW-0732">Signal</keyword>
<organism evidence="2 3">
    <name type="scientific">Caldimonas mangrovi</name>
    <dbReference type="NCBI Taxonomy" id="2944811"/>
    <lineage>
        <taxon>Bacteria</taxon>
        <taxon>Pseudomonadati</taxon>
        <taxon>Pseudomonadota</taxon>
        <taxon>Betaproteobacteria</taxon>
        <taxon>Burkholderiales</taxon>
        <taxon>Sphaerotilaceae</taxon>
        <taxon>Caldimonas</taxon>
    </lineage>
</organism>
<keyword evidence="2" id="KW-0456">Lyase</keyword>
<name>A0ABT0YR52_9BURK</name>
<reference evidence="2" key="1">
    <citation type="submission" date="2022-05" db="EMBL/GenBank/DDBJ databases">
        <title>Schlegelella sp. nov., isolated from mangrove soil.</title>
        <authorList>
            <person name="Liu Y."/>
            <person name="Ge X."/>
            <person name="Liu W."/>
        </authorList>
    </citation>
    <scope>NUCLEOTIDE SEQUENCE</scope>
    <source>
        <strain evidence="2">S2-27</strain>
    </source>
</reference>
<accession>A0ABT0YR52</accession>
<dbReference type="Proteomes" id="UP001165541">
    <property type="component" value="Unassembled WGS sequence"/>
</dbReference>
<dbReference type="RefSeq" id="WP_251779694.1">
    <property type="nucleotide sequence ID" value="NZ_JAMKFE010000010.1"/>
</dbReference>
<dbReference type="EMBL" id="JAMKFE010000010">
    <property type="protein sequence ID" value="MCM5681215.1"/>
    <property type="molecule type" value="Genomic_DNA"/>
</dbReference>
<dbReference type="InterPro" id="IPR012669">
    <property type="entry name" value="Pectate_lyase"/>
</dbReference>
<dbReference type="Pfam" id="PF09492">
    <property type="entry name" value="Pec_lyase"/>
    <property type="match status" value="1"/>
</dbReference>
<dbReference type="PROSITE" id="PS51257">
    <property type="entry name" value="PROKAR_LIPOPROTEIN"/>
    <property type="match status" value="1"/>
</dbReference>
<keyword evidence="3" id="KW-1185">Reference proteome</keyword>
<comment type="caution">
    <text evidence="2">The sequence shown here is derived from an EMBL/GenBank/DDBJ whole genome shotgun (WGS) entry which is preliminary data.</text>
</comment>
<evidence type="ECO:0000313" key="2">
    <source>
        <dbReference type="EMBL" id="MCM5681215.1"/>
    </source>
</evidence>
<dbReference type="Gene3D" id="1.50.10.20">
    <property type="match status" value="1"/>
</dbReference>
<proteinExistence type="predicted"/>
<dbReference type="GO" id="GO:0016829">
    <property type="term" value="F:lyase activity"/>
    <property type="evidence" value="ECO:0007669"/>
    <property type="project" value="UniProtKB-KW"/>
</dbReference>
<feature type="chain" id="PRO_5046507451" evidence="1">
    <location>
        <begin position="18"/>
        <end position="565"/>
    </location>
</feature>
<dbReference type="SUPFAM" id="SSF81853">
    <property type="entry name" value="Family 10 polysaccharide lyase"/>
    <property type="match status" value="1"/>
</dbReference>
<evidence type="ECO:0000256" key="1">
    <source>
        <dbReference type="SAM" id="SignalP"/>
    </source>
</evidence>
<gene>
    <name evidence="2" type="ORF">M8A51_16935</name>
</gene>
<protein>
    <submittedName>
        <fullName evidence="2">Pectate lyase</fullName>
    </submittedName>
</protein>
<evidence type="ECO:0000313" key="3">
    <source>
        <dbReference type="Proteomes" id="UP001165541"/>
    </source>
</evidence>
<sequence>MKRRTFVLSTLGPAALAACGGGGDTSEATALSVEDGLETVRGRGGSASSTIAAVRRAMRRAAAFMSEEVAYKGGYVWTYLPDLSRSWGEMEARRTMLWVQPPGTPSMGHAYLDAYHATGDKLFLHAAEDVAKALIKAQHPAGGWNYIHDFAGEESLKEWYRTVGANGWRLEEFQHYYGNATFDDAGTAVASQFLLRMYLERGSGRYREAVHRAIRFVTASQYPVGGWPQRYPLRGNDYTEYVTFNDDVAGENIKFLLMCHLALGQSRLLGNIHRAMESFLFMQQPDPQPGWALQHTLDGRPAAARTYEPLALTTHTTANNITQCMNFYTLTGDPQYLARVPQAIDWLDKVKFTPELAQKFGRSHPTFVELGTDEPLYVHRRGSNVVNGEYYADKNPDRTIGHYSASRNVNIAALRSRYEDLVSRPVDEVTAGSPLKVRRRTALPKYFSLREVAVDDLFTGRMMTTPPVTEEAARAVAEALVAPGYWPTPLTSTTNPYIGAGPSTPYLEDIYATTHVGDRYDTSPYNPESPPAGYPVVEAPLGISVDGFIRNMGTLVAYVAPVTQD</sequence>